<evidence type="ECO:0000256" key="5">
    <source>
        <dbReference type="ARBA" id="ARBA00022679"/>
    </source>
</evidence>
<feature type="domain" description="UGGT thioredoxin-like" evidence="12">
    <location>
        <begin position="392"/>
        <end position="635"/>
    </location>
</feature>
<evidence type="ECO:0000256" key="3">
    <source>
        <dbReference type="ARBA" id="ARBA00004922"/>
    </source>
</evidence>
<keyword evidence="16" id="KW-1185">Reference proteome</keyword>
<dbReference type="Proteomes" id="UP000191691">
    <property type="component" value="Unassembled WGS sequence"/>
</dbReference>
<dbReference type="Pfam" id="PF06427">
    <property type="entry name" value="UDP-g_GGTase"/>
    <property type="match status" value="1"/>
</dbReference>
<evidence type="ECO:0000259" key="11">
    <source>
        <dbReference type="Pfam" id="PF18401"/>
    </source>
</evidence>
<evidence type="ECO:0000313" key="16">
    <source>
        <dbReference type="Proteomes" id="UP000191691"/>
    </source>
</evidence>
<dbReference type="GO" id="GO:0018279">
    <property type="term" value="P:protein N-linked glycosylation via asparagine"/>
    <property type="evidence" value="ECO:0007669"/>
    <property type="project" value="TreeGrafter"/>
</dbReference>
<dbReference type="InterPro" id="IPR040692">
    <property type="entry name" value="UGGT_TRXL_3"/>
</dbReference>
<dbReference type="STRING" id="60175.A0A1V6Z6I0"/>
<accession>A0A1V6Z6I0</accession>
<dbReference type="CDD" id="cd06432">
    <property type="entry name" value="GT8_HUGT1_C_like"/>
    <property type="match status" value="1"/>
</dbReference>
<dbReference type="SUPFAM" id="SSF53448">
    <property type="entry name" value="Nucleotide-diphospho-sugar transferases"/>
    <property type="match status" value="1"/>
</dbReference>
<feature type="domain" description="UGGT thioredoxin-like" evidence="11">
    <location>
        <begin position="257"/>
        <end position="385"/>
    </location>
</feature>
<keyword evidence="6" id="KW-0732">Signal</keyword>
<dbReference type="OMA" id="RQTKTRF"/>
<dbReference type="Pfam" id="PF18403">
    <property type="entry name" value="Thioredoxin_15"/>
    <property type="match status" value="1"/>
</dbReference>
<evidence type="ECO:0000256" key="2">
    <source>
        <dbReference type="ARBA" id="ARBA00004319"/>
    </source>
</evidence>
<evidence type="ECO:0000313" key="15">
    <source>
        <dbReference type="EMBL" id="OQE95291.1"/>
    </source>
</evidence>
<evidence type="ECO:0000256" key="4">
    <source>
        <dbReference type="ARBA" id="ARBA00006351"/>
    </source>
</evidence>
<dbReference type="InterPro" id="IPR040525">
    <property type="entry name" value="UGGT_TRXL_4"/>
</dbReference>
<evidence type="ECO:0008006" key="17">
    <source>
        <dbReference type="Google" id="ProtNLM"/>
    </source>
</evidence>
<keyword evidence="7" id="KW-0256">Endoplasmic reticulum</keyword>
<dbReference type="Pfam" id="PF18402">
    <property type="entry name" value="Thioredoxin_14"/>
    <property type="match status" value="1"/>
</dbReference>
<dbReference type="GO" id="GO:0005788">
    <property type="term" value="C:endoplasmic reticulum lumen"/>
    <property type="evidence" value="ECO:0007669"/>
    <property type="project" value="UniProtKB-SubCell"/>
</dbReference>
<proteinExistence type="inferred from homology"/>
<feature type="domain" description="UGGT thioredoxin-like" evidence="10">
    <location>
        <begin position="43"/>
        <end position="203"/>
    </location>
</feature>
<reference evidence="16" key="1">
    <citation type="journal article" date="2017" name="Nat. Microbiol.">
        <title>Global analysis of biosynthetic gene clusters reveals vast potential of secondary metabolite production in Penicillium species.</title>
        <authorList>
            <person name="Nielsen J.C."/>
            <person name="Grijseels S."/>
            <person name="Prigent S."/>
            <person name="Ji B."/>
            <person name="Dainat J."/>
            <person name="Nielsen K.F."/>
            <person name="Frisvad J.C."/>
            <person name="Workman M."/>
            <person name="Nielsen J."/>
        </authorList>
    </citation>
    <scope>NUCLEOTIDE SEQUENCE [LARGE SCALE GENOMIC DNA]</scope>
    <source>
        <strain evidence="16">IBT 13039</strain>
    </source>
</reference>
<dbReference type="UniPathway" id="UPA00378"/>
<comment type="cofactor">
    <cofactor evidence="1">
        <name>Ca(2+)</name>
        <dbReference type="ChEBI" id="CHEBI:29108"/>
    </cofactor>
</comment>
<organism evidence="15 16">
    <name type="scientific">Penicillium nalgiovense</name>
    <dbReference type="NCBI Taxonomy" id="60175"/>
    <lineage>
        <taxon>Eukaryota</taxon>
        <taxon>Fungi</taxon>
        <taxon>Dikarya</taxon>
        <taxon>Ascomycota</taxon>
        <taxon>Pezizomycotina</taxon>
        <taxon>Eurotiomycetes</taxon>
        <taxon>Eurotiomycetidae</taxon>
        <taxon>Eurotiales</taxon>
        <taxon>Aspergillaceae</taxon>
        <taxon>Penicillium</taxon>
    </lineage>
</organism>
<gene>
    <name evidence="15" type="ORF">PENNAL_c0002G05012</name>
</gene>
<dbReference type="Pfam" id="PF18404">
    <property type="entry name" value="Glyco_transf_24"/>
    <property type="match status" value="1"/>
</dbReference>
<dbReference type="GO" id="GO:0036503">
    <property type="term" value="P:ERAD pathway"/>
    <property type="evidence" value="ECO:0007669"/>
    <property type="project" value="TreeGrafter"/>
</dbReference>
<dbReference type="PANTHER" id="PTHR11226">
    <property type="entry name" value="UDP-GLUCOSE GLYCOPROTEIN:GLUCOSYLTRANSFERASE"/>
    <property type="match status" value="1"/>
</dbReference>
<comment type="similarity">
    <text evidence="4">Belongs to the glycosyltransferase 8 family.</text>
</comment>
<feature type="domain" description="Glucosyltransferase 24 catalytic" evidence="14">
    <location>
        <begin position="1168"/>
        <end position="1434"/>
    </location>
</feature>
<evidence type="ECO:0000259" key="13">
    <source>
        <dbReference type="Pfam" id="PF18403"/>
    </source>
</evidence>
<evidence type="ECO:0000256" key="8">
    <source>
        <dbReference type="ARBA" id="ARBA00023180"/>
    </source>
</evidence>
<evidence type="ECO:0000256" key="9">
    <source>
        <dbReference type="SAM" id="MobiDB-lite"/>
    </source>
</evidence>
<evidence type="ECO:0000256" key="1">
    <source>
        <dbReference type="ARBA" id="ARBA00001913"/>
    </source>
</evidence>
<dbReference type="Gene3D" id="3.90.550.10">
    <property type="entry name" value="Spore Coat Polysaccharide Biosynthesis Protein SpsA, Chain A"/>
    <property type="match status" value="1"/>
</dbReference>
<dbReference type="Pfam" id="PF18400">
    <property type="entry name" value="Thioredoxin_12"/>
    <property type="match status" value="1"/>
</dbReference>
<evidence type="ECO:0000256" key="7">
    <source>
        <dbReference type="ARBA" id="ARBA00022824"/>
    </source>
</evidence>
<dbReference type="EMBL" id="MOOB01000002">
    <property type="protein sequence ID" value="OQE95291.1"/>
    <property type="molecule type" value="Genomic_DNA"/>
</dbReference>
<keyword evidence="8" id="KW-0325">Glycoprotein</keyword>
<dbReference type="InterPro" id="IPR040694">
    <property type="entry name" value="UGGT_TRXL_2"/>
</dbReference>
<dbReference type="InterPro" id="IPR040497">
    <property type="entry name" value="Glyco_transf_24"/>
</dbReference>
<sequence length="1461" mass="163510">MRVSAGSHISWRWYAAVGVLLPGWIANASPAVNVALQASFDSAPYLVELLESAAEENSTSYFPLLDRIADGTFEDLTTEKELYDRFLTVLNDDGHIRTPESLSSFKLSLSVRSSAPRIEAHFQYYNTSVQQSLMVAQDAQDVVGELDPRELPFDRVLGDVTLPPAVLYADVASPMFRDFHETLSDMAKQGQISYRVRYRPPQHWISRPLFVSGYGVELALKRTDYIVIDDRDAEQLEENGAKSLPTDPDETKEDAPDDLRPLSSSEVTRLGLNSASYVMDSSDPLGTLIKMSQNFPKYSSVVAAHNPTGEMAQEIRHNRLRMLPGGYNAMWINGVQMDTQQIDAFSLLEHLRRERKLIEKFRGLGLSANDVVKLLSHRLLTEAQAGGEEQRYDYRDNLEGNQVIIWMNNLEKDSRYESWPGDLEAYMAGSYPGQLPPVSRDLHNVVVSVDSSNPEHMMLAAGNLHAFIKRGIPVRFGLVPTTSSPESIAQLKVAHYLFDAYGIESLVQYFEEFASKGKVGFPDKSCFQSATRGRDLVNEHEALSLDQVLKSEKYNALVSQTAAYQRRLSLTGGALQFLVNGIPISREGNWMQGISMQVSRDLKLIQQGIVEGVFEEDAWLPEFFLAGAFERRNTFLMPEDPKNVQIVDIANIIASNEDVLSKIPRVVSEKETLESAHMIVVGDFESEAGVKLLTDALDLRKENGDVEILMLHNAPSGAEDDVSKNLVALYLSLAKGETIDRVLAKIASGDLDAEVLESEAQEISTIQTLHQTLAKELGFNPGIEGLVVNGRSVGPIEKEHPLSVEEMRQLIAYERVKRLDSVATAVGELGFADKISNPLDFAKLTSLVAISTISDVPEGIFENTPDFKMDVSSKWRTEHSVITVSNSDDPTIQVGVSLDPASEVAQRWLPILKVLSELSGVQLKIFLNPKEELTELPVKRFYRYVLESEPSFTDEGALARPQASFTGVPVEALLTLGMDVPSSWLVAPSESVHDLDNIKLSSIKSGTDVDAIYALEHILIEGHSRDFTTKAAPRGVQLILGTENNHHFADTIIMANLGYFQFKAQPGLWQINLKPGRSEKIFKIDSVGGLGYRPQTGDENNEVALLSFHGRTLFPRLSRKPGHEEEDVLETGVQQGSDYFSKGLDFASGVLSSVGLGSKSGGEQHADINIFSVASGHLYERMLNIMMVSVMRHTKHSVKFWFIEQFLSPSFRAFLPSLAREYGFSYEMVTYKWPHWLRAQKEKQREIWGYKMLFLDVLFPLSLDKVIFVDADQIVRTDMYELVTHDLQEAPYGFTPMGDSRTEMEGFRFWKQGYWSTFLRGKPYHISALYVVDLKRFRALAAGDRLRGQYQMLSSDPNSLSNLDQDLPNHMQHHIPIHSLPQEWLWCETWCSDEDLVGAKTIDLCNNPLTKEPKLERARRQVPEWTIYDDEIAALASRVTGEQAAAGVEFVQTGGDRKDEL</sequence>
<keyword evidence="5" id="KW-0808">Transferase</keyword>
<feature type="region of interest" description="Disordered" evidence="9">
    <location>
        <begin position="236"/>
        <end position="264"/>
    </location>
</feature>
<dbReference type="InterPro" id="IPR029044">
    <property type="entry name" value="Nucleotide-diphossugar_trans"/>
</dbReference>
<dbReference type="Pfam" id="PF18401">
    <property type="entry name" value="Thioredoxin_13"/>
    <property type="match status" value="1"/>
</dbReference>
<protein>
    <recommendedName>
        <fullName evidence="17">UDP-glucose:glycoprotein glucosyltransferase</fullName>
    </recommendedName>
</protein>
<feature type="domain" description="UDP-glucose:glycoprotein glucosyltransferase thioredoxin-like" evidence="13">
    <location>
        <begin position="648"/>
        <end position="849"/>
    </location>
</feature>
<dbReference type="GO" id="GO:0051082">
    <property type="term" value="F:unfolded protein binding"/>
    <property type="evidence" value="ECO:0007669"/>
    <property type="project" value="TreeGrafter"/>
</dbReference>
<evidence type="ECO:0000259" key="10">
    <source>
        <dbReference type="Pfam" id="PF18400"/>
    </source>
</evidence>
<comment type="caution">
    <text evidence="15">The sequence shown here is derived from an EMBL/GenBank/DDBJ whole genome shotgun (WGS) entry which is preliminary data.</text>
</comment>
<evidence type="ECO:0000259" key="14">
    <source>
        <dbReference type="Pfam" id="PF18404"/>
    </source>
</evidence>
<name>A0A1V6Z6I0_PENNA</name>
<evidence type="ECO:0000259" key="12">
    <source>
        <dbReference type="Pfam" id="PF18402"/>
    </source>
</evidence>
<comment type="pathway">
    <text evidence="3">Protein modification; protein glycosylation.</text>
</comment>
<dbReference type="InterPro" id="IPR009448">
    <property type="entry name" value="UDP-g_GGtrans"/>
</dbReference>
<comment type="subcellular location">
    <subcellularLocation>
        <location evidence="2">Endoplasmic reticulum lumen</location>
    </subcellularLocation>
</comment>
<dbReference type="FunFam" id="3.90.550.10:FF:000065">
    <property type="entry name" value="UDP-glucose:glycoprotein glucosyltransferase, putative"/>
    <property type="match status" value="1"/>
</dbReference>
<evidence type="ECO:0000256" key="6">
    <source>
        <dbReference type="ARBA" id="ARBA00022729"/>
    </source>
</evidence>
<dbReference type="InterPro" id="IPR040693">
    <property type="entry name" value="UGGT_TRXL_1"/>
</dbReference>
<dbReference type="GO" id="GO:0003980">
    <property type="term" value="F:UDP-glucose:glycoprotein glucosyltransferase activity"/>
    <property type="evidence" value="ECO:0007669"/>
    <property type="project" value="InterPro"/>
</dbReference>
<dbReference type="PANTHER" id="PTHR11226:SF0">
    <property type="entry name" value="UDP-GLUCOSE:GLYCOPROTEIN GLUCOSYLTRANSFERASE"/>
    <property type="match status" value="1"/>
</dbReference>